<comment type="caution">
    <text evidence="7">The sequence shown here is derived from an EMBL/GenBank/DDBJ whole genome shotgun (WGS) entry which is preliminary data.</text>
</comment>
<dbReference type="Gene3D" id="3.40.50.720">
    <property type="entry name" value="NAD(P)-binding Rossmann-like Domain"/>
    <property type="match status" value="2"/>
</dbReference>
<sequence>MKILVTIPVNEKQKQVLEEASQGATFIYQKAADLTASELGEIEVVVGQLLTEQPAQMPALKLLQTDSAGVDRYLAPGVLPDQVILANATGAYGKSVSEHMFAMLMTLQKKLELYRDQQFRGAWNDLGEVMTLSRSRVAVVGIGDIGKRFAGFCKAFGGAVIGVRKDKSKSVPEVDGIYDMEEFMEKRGEFDVIISFLPHTPETIGIYNREFFKGLKKTAIFMNGGRGTAVVQEDLLAALEAGEFGQAALDVTTPEPLPADHPLWQEARVLLTPHVSGQFHLPETLDIITEIAAANIRSFQKGDKLKNQIDRNKGYA</sequence>
<proteinExistence type="inferred from homology"/>
<reference evidence="7 8" key="1">
    <citation type="journal article" date="2022" name="Genome Biol. Evol.">
        <title>Host diet, physiology and behaviors set the stage for Lachnospiraceae cladogenesis.</title>
        <authorList>
            <person name="Vera-Ponce De Leon A."/>
            <person name="Schneider M."/>
            <person name="Jahnes B.C."/>
            <person name="Sadowski V."/>
            <person name="Camuy-Velez L.A."/>
            <person name="Duan J."/>
            <person name="Sabree Z.L."/>
        </authorList>
    </citation>
    <scope>NUCLEOTIDE SEQUENCE [LARGE SCALE GENOMIC DNA]</scope>
    <source>
        <strain evidence="7 8">PAL227</strain>
    </source>
</reference>
<keyword evidence="8" id="KW-1185">Reference proteome</keyword>
<evidence type="ECO:0000256" key="2">
    <source>
        <dbReference type="ARBA" id="ARBA00023002"/>
    </source>
</evidence>
<evidence type="ECO:0000313" key="7">
    <source>
        <dbReference type="EMBL" id="MCP1108786.1"/>
    </source>
</evidence>
<evidence type="ECO:0000256" key="4">
    <source>
        <dbReference type="RuleBase" id="RU003719"/>
    </source>
</evidence>
<gene>
    <name evidence="7" type="ORF">NK118_00780</name>
</gene>
<dbReference type="PANTHER" id="PTHR43333">
    <property type="entry name" value="2-HACID_DH_C DOMAIN-CONTAINING PROTEIN"/>
    <property type="match status" value="1"/>
</dbReference>
<dbReference type="PANTHER" id="PTHR43333:SF1">
    <property type="entry name" value="D-ISOMER SPECIFIC 2-HYDROXYACID DEHYDROGENASE NAD-BINDING DOMAIN-CONTAINING PROTEIN"/>
    <property type="match status" value="1"/>
</dbReference>
<dbReference type="Pfam" id="PF02826">
    <property type="entry name" value="2-Hacid_dh_C"/>
    <property type="match status" value="1"/>
</dbReference>
<dbReference type="Proteomes" id="UP001523565">
    <property type="component" value="Unassembled WGS sequence"/>
</dbReference>
<keyword evidence="3" id="KW-0520">NAD</keyword>
<evidence type="ECO:0000259" key="5">
    <source>
        <dbReference type="Pfam" id="PF00389"/>
    </source>
</evidence>
<dbReference type="SUPFAM" id="SSF51735">
    <property type="entry name" value="NAD(P)-binding Rossmann-fold domains"/>
    <property type="match status" value="1"/>
</dbReference>
<dbReference type="InterPro" id="IPR006139">
    <property type="entry name" value="D-isomer_2_OHA_DH_cat_dom"/>
</dbReference>
<accession>A0ABT1EE59</accession>
<protein>
    <submittedName>
        <fullName evidence="7">D-2-hydroxyacid dehydrogenase</fullName>
    </submittedName>
</protein>
<dbReference type="InterPro" id="IPR006140">
    <property type="entry name" value="D-isomer_DH_NAD-bd"/>
</dbReference>
<dbReference type="Pfam" id="PF00389">
    <property type="entry name" value="2-Hacid_dh"/>
    <property type="match status" value="1"/>
</dbReference>
<feature type="domain" description="D-isomer specific 2-hydroxyacid dehydrogenase catalytic" evidence="5">
    <location>
        <begin position="3"/>
        <end position="309"/>
    </location>
</feature>
<evidence type="ECO:0000259" key="6">
    <source>
        <dbReference type="Pfam" id="PF02826"/>
    </source>
</evidence>
<dbReference type="EMBL" id="JAMZFV010000001">
    <property type="protein sequence ID" value="MCP1108786.1"/>
    <property type="molecule type" value="Genomic_DNA"/>
</dbReference>
<dbReference type="CDD" id="cd05300">
    <property type="entry name" value="2-Hacid_dh_1"/>
    <property type="match status" value="1"/>
</dbReference>
<dbReference type="RefSeq" id="WP_262067692.1">
    <property type="nucleotide sequence ID" value="NZ_JAMXOC010000001.1"/>
</dbReference>
<organism evidence="7 8">
    <name type="scientific">Ohessyouella blattaphilus</name>
    <dbReference type="NCBI Taxonomy" id="2949333"/>
    <lineage>
        <taxon>Bacteria</taxon>
        <taxon>Bacillati</taxon>
        <taxon>Bacillota</taxon>
        <taxon>Clostridia</taxon>
        <taxon>Lachnospirales</taxon>
        <taxon>Lachnospiraceae</taxon>
        <taxon>Ohessyouella</taxon>
    </lineage>
</organism>
<evidence type="ECO:0000256" key="1">
    <source>
        <dbReference type="ARBA" id="ARBA00005854"/>
    </source>
</evidence>
<evidence type="ECO:0000256" key="3">
    <source>
        <dbReference type="ARBA" id="ARBA00023027"/>
    </source>
</evidence>
<feature type="domain" description="D-isomer specific 2-hydroxyacid dehydrogenase NAD-binding" evidence="6">
    <location>
        <begin position="101"/>
        <end position="276"/>
    </location>
</feature>
<name>A0ABT1EE59_9FIRM</name>
<dbReference type="InterPro" id="IPR036291">
    <property type="entry name" value="NAD(P)-bd_dom_sf"/>
</dbReference>
<evidence type="ECO:0000313" key="8">
    <source>
        <dbReference type="Proteomes" id="UP001523565"/>
    </source>
</evidence>
<dbReference type="SUPFAM" id="SSF52283">
    <property type="entry name" value="Formate/glycerate dehydrogenase catalytic domain-like"/>
    <property type="match status" value="1"/>
</dbReference>
<keyword evidence="2 4" id="KW-0560">Oxidoreductase</keyword>
<comment type="similarity">
    <text evidence="1 4">Belongs to the D-isomer specific 2-hydroxyacid dehydrogenase family.</text>
</comment>